<evidence type="ECO:0000313" key="11">
    <source>
        <dbReference type="EMBL" id="MCY1713430.1"/>
    </source>
</evidence>
<dbReference type="Gene3D" id="3.40.1190.20">
    <property type="match status" value="1"/>
</dbReference>
<comment type="subunit">
    <text evidence="9">Homodimer.</text>
</comment>
<dbReference type="Pfam" id="PF00294">
    <property type="entry name" value="PfkB"/>
    <property type="match status" value="1"/>
</dbReference>
<feature type="binding site" evidence="9">
    <location>
        <position position="180"/>
    </location>
    <ligand>
        <name>ATP</name>
        <dbReference type="ChEBI" id="CHEBI:30616"/>
    </ligand>
</feature>
<dbReference type="PANTHER" id="PTHR10584:SF166">
    <property type="entry name" value="RIBOKINASE"/>
    <property type="match status" value="1"/>
</dbReference>
<feature type="binding site" evidence="9">
    <location>
        <position position="244"/>
    </location>
    <ligand>
        <name>substrate</name>
    </ligand>
</feature>
<dbReference type="InterPro" id="IPR011611">
    <property type="entry name" value="PfkB_dom"/>
</dbReference>
<evidence type="ECO:0000256" key="9">
    <source>
        <dbReference type="HAMAP-Rule" id="MF_01987"/>
    </source>
</evidence>
<name>A0ABT4BRK9_9FIRM</name>
<keyword evidence="4 9" id="KW-0418">Kinase</keyword>
<dbReference type="InterPro" id="IPR011877">
    <property type="entry name" value="Ribokinase"/>
</dbReference>
<gene>
    <name evidence="9" type="primary">rbsK</name>
    <name evidence="11" type="ORF">OUY18_04065</name>
</gene>
<keyword evidence="8 9" id="KW-0119">Carbohydrate metabolism</keyword>
<evidence type="ECO:0000256" key="1">
    <source>
        <dbReference type="ARBA" id="ARBA00022679"/>
    </source>
</evidence>
<evidence type="ECO:0000259" key="10">
    <source>
        <dbReference type="Pfam" id="PF00294"/>
    </source>
</evidence>
<dbReference type="PANTHER" id="PTHR10584">
    <property type="entry name" value="SUGAR KINASE"/>
    <property type="match status" value="1"/>
</dbReference>
<sequence>MSILNFGSLNIDHVYHVDHFVRPGETISAGRLEYFSGGKGLNQSIALAKAGADVYHAGKIGTDGKKLEEILANDGVHTDYIEMTNGVNGHALIQVVPSGQNNIIIYGGSNHEITETYVDQVLENFGEDDLVLMQNEISCINYIARQCAKRKIKIALNPSPISKELLDTFPFELVSLFFINEIEGRELSKTENTDEILDSLIKMYPNSAFVFTLGHNGVIYKDKNDTFTHGIYNVKVVDTTAAGDTFTGYFLACYAAGEPIPDCLLKASVASSLAVSKPGASPSIPLMEEVLEAKSTLEYVEFQK</sequence>
<accession>A0ABT4BRK9</accession>
<keyword evidence="6 9" id="KW-0460">Magnesium</keyword>
<dbReference type="EMBL" id="JAPOHA010000003">
    <property type="protein sequence ID" value="MCY1713430.1"/>
    <property type="molecule type" value="Genomic_DNA"/>
</dbReference>
<feature type="binding site" evidence="9">
    <location>
        <position position="136"/>
    </location>
    <ligand>
        <name>substrate</name>
    </ligand>
</feature>
<dbReference type="InterPro" id="IPR029056">
    <property type="entry name" value="Ribokinase-like"/>
</dbReference>
<comment type="caution">
    <text evidence="9">Lacks conserved residue(s) required for the propagation of feature annotation.</text>
</comment>
<comment type="subcellular location">
    <subcellularLocation>
        <location evidence="9">Cytoplasm</location>
    </subcellularLocation>
</comment>
<comment type="pathway">
    <text evidence="9">Carbohydrate metabolism; D-ribose degradation; D-ribose 5-phosphate from beta-D-ribopyranose: step 2/2.</text>
</comment>
<keyword evidence="3 9" id="KW-0547">Nucleotide-binding</keyword>
<comment type="caution">
    <text evidence="11">The sequence shown here is derived from an EMBL/GenBank/DDBJ whole genome shotgun (WGS) entry which is preliminary data.</text>
</comment>
<evidence type="ECO:0000256" key="4">
    <source>
        <dbReference type="ARBA" id="ARBA00022777"/>
    </source>
</evidence>
<reference evidence="11 12" key="1">
    <citation type="submission" date="2022-11" db="EMBL/GenBank/DDBJ databases">
        <authorList>
            <person name="Caiyu Z."/>
        </authorList>
    </citation>
    <scope>NUCLEOTIDE SEQUENCE [LARGE SCALE GENOMIC DNA]</scope>
    <source>
        <strain evidence="11 12">YR-4</strain>
    </source>
</reference>
<dbReference type="PRINTS" id="PR00990">
    <property type="entry name" value="RIBOKINASE"/>
</dbReference>
<proteinExistence type="inferred from homology"/>
<feature type="active site" description="Proton acceptor" evidence="9">
    <location>
        <position position="244"/>
    </location>
</feature>
<keyword evidence="12" id="KW-1185">Reference proteome</keyword>
<dbReference type="HAMAP" id="MF_01987">
    <property type="entry name" value="Ribokinase"/>
    <property type="match status" value="1"/>
</dbReference>
<evidence type="ECO:0000313" key="12">
    <source>
        <dbReference type="Proteomes" id="UP001082703"/>
    </source>
</evidence>
<keyword evidence="9" id="KW-0963">Cytoplasm</keyword>
<feature type="binding site" evidence="9">
    <location>
        <position position="277"/>
    </location>
    <ligand>
        <name>K(+)</name>
        <dbReference type="ChEBI" id="CHEBI:29103"/>
    </ligand>
</feature>
<comment type="cofactor">
    <cofactor evidence="9">
        <name>Mg(2+)</name>
        <dbReference type="ChEBI" id="CHEBI:18420"/>
    </cofactor>
    <text evidence="9">Requires a divalent cation, most likely magnesium in vivo, as an electrophilic catalyst to aid phosphoryl group transfer. It is the chelate of the metal and the nucleotide that is the actual substrate.</text>
</comment>
<dbReference type="EC" id="2.7.1.15" evidence="9"/>
<evidence type="ECO:0000256" key="7">
    <source>
        <dbReference type="ARBA" id="ARBA00022958"/>
    </source>
</evidence>
<keyword evidence="2 9" id="KW-0479">Metal-binding</keyword>
<feature type="binding site" evidence="9">
    <location>
        <begin position="212"/>
        <end position="217"/>
    </location>
    <ligand>
        <name>ATP</name>
        <dbReference type="ChEBI" id="CHEBI:30616"/>
    </ligand>
</feature>
<feature type="binding site" evidence="9">
    <location>
        <begin position="10"/>
        <end position="12"/>
    </location>
    <ligand>
        <name>substrate</name>
    </ligand>
</feature>
<dbReference type="InterPro" id="IPR002139">
    <property type="entry name" value="Ribo/fructo_kinase"/>
</dbReference>
<evidence type="ECO:0000256" key="3">
    <source>
        <dbReference type="ARBA" id="ARBA00022741"/>
    </source>
</evidence>
<comment type="function">
    <text evidence="9">Catalyzes the phosphorylation of ribose at O-5 in a reaction requiring ATP and magnesium. The resulting D-ribose-5-phosphate can then be used either for sythesis of nucleotides, histidine, and tryptophan, or as a component of the pentose phosphate pathway.</text>
</comment>
<dbReference type="Proteomes" id="UP001082703">
    <property type="component" value="Unassembled WGS sequence"/>
</dbReference>
<feature type="binding site" evidence="9">
    <location>
        <position position="240"/>
    </location>
    <ligand>
        <name>K(+)</name>
        <dbReference type="ChEBI" id="CHEBI:29103"/>
    </ligand>
</feature>
<comment type="catalytic activity">
    <reaction evidence="9">
        <text>D-ribose + ATP = D-ribose 5-phosphate + ADP + H(+)</text>
        <dbReference type="Rhea" id="RHEA:13697"/>
        <dbReference type="ChEBI" id="CHEBI:15378"/>
        <dbReference type="ChEBI" id="CHEBI:30616"/>
        <dbReference type="ChEBI" id="CHEBI:47013"/>
        <dbReference type="ChEBI" id="CHEBI:78346"/>
        <dbReference type="ChEBI" id="CHEBI:456216"/>
        <dbReference type="EC" id="2.7.1.15"/>
    </reaction>
</comment>
<evidence type="ECO:0000256" key="2">
    <source>
        <dbReference type="ARBA" id="ARBA00022723"/>
    </source>
</evidence>
<dbReference type="RefSeq" id="WP_268057440.1">
    <property type="nucleotide sequence ID" value="NZ_JAPOHA010000003.1"/>
</dbReference>
<comment type="activity regulation">
    <text evidence="9">Activated by a monovalent cation that binds near, but not in, the active site. The most likely occupant of the site in vivo is potassium. Ion binding induces a conformational change that may alter substrate affinity.</text>
</comment>
<keyword evidence="5 9" id="KW-0067">ATP-binding</keyword>
<feature type="binding site" evidence="9">
    <location>
        <position position="283"/>
    </location>
    <ligand>
        <name>K(+)</name>
        <dbReference type="ChEBI" id="CHEBI:29103"/>
    </ligand>
</feature>
<dbReference type="SUPFAM" id="SSF53613">
    <property type="entry name" value="Ribokinase-like"/>
    <property type="match status" value="1"/>
</dbReference>
<feature type="binding site" evidence="9">
    <location>
        <begin position="38"/>
        <end position="42"/>
    </location>
    <ligand>
        <name>substrate</name>
    </ligand>
</feature>
<feature type="binding site" evidence="9">
    <location>
        <position position="279"/>
    </location>
    <ligand>
        <name>K(+)</name>
        <dbReference type="ChEBI" id="CHEBI:29103"/>
    </ligand>
</feature>
<organism evidence="11 12">
    <name type="scientific">Caproiciproducens galactitolivorans</name>
    <dbReference type="NCBI Taxonomy" id="642589"/>
    <lineage>
        <taxon>Bacteria</taxon>
        <taxon>Bacillati</taxon>
        <taxon>Bacillota</taxon>
        <taxon>Clostridia</taxon>
        <taxon>Eubacteriales</taxon>
        <taxon>Acutalibacteraceae</taxon>
        <taxon>Caproiciproducens</taxon>
    </lineage>
</organism>
<feature type="binding site" evidence="9">
    <location>
        <position position="238"/>
    </location>
    <ligand>
        <name>K(+)</name>
        <dbReference type="ChEBI" id="CHEBI:29103"/>
    </ligand>
</feature>
<comment type="similarity">
    <text evidence="9">Belongs to the carbohydrate kinase PfkB family. Ribokinase subfamily.</text>
</comment>
<evidence type="ECO:0000256" key="8">
    <source>
        <dbReference type="ARBA" id="ARBA00023277"/>
    </source>
</evidence>
<keyword evidence="7 9" id="KW-0630">Potassium</keyword>
<protein>
    <recommendedName>
        <fullName evidence="9">Ribokinase</fullName>
        <shortName evidence="9">RK</shortName>
        <ecNumber evidence="9">2.7.1.15</ecNumber>
    </recommendedName>
</protein>
<keyword evidence="1 9" id="KW-0808">Transferase</keyword>
<feature type="binding site" evidence="9">
    <location>
        <begin position="243"/>
        <end position="244"/>
    </location>
    <ligand>
        <name>ATP</name>
        <dbReference type="ChEBI" id="CHEBI:30616"/>
    </ligand>
</feature>
<feature type="binding site" evidence="9">
    <location>
        <position position="274"/>
    </location>
    <ligand>
        <name>K(+)</name>
        <dbReference type="ChEBI" id="CHEBI:29103"/>
    </ligand>
</feature>
<evidence type="ECO:0000256" key="6">
    <source>
        <dbReference type="ARBA" id="ARBA00022842"/>
    </source>
</evidence>
<feature type="domain" description="Carbohydrate kinase PfkB" evidence="10">
    <location>
        <begin position="4"/>
        <end position="285"/>
    </location>
</feature>
<dbReference type="CDD" id="cd01174">
    <property type="entry name" value="ribokinase"/>
    <property type="match status" value="1"/>
</dbReference>
<evidence type="ECO:0000256" key="5">
    <source>
        <dbReference type="ARBA" id="ARBA00022840"/>
    </source>
</evidence>